<evidence type="ECO:0000313" key="1">
    <source>
        <dbReference type="EMBL" id="MEQ2253991.1"/>
    </source>
</evidence>
<name>A0ABV0VA47_9TELE</name>
<reference evidence="1 2" key="1">
    <citation type="submission" date="2021-06" db="EMBL/GenBank/DDBJ databases">
        <authorList>
            <person name="Palmer J.M."/>
        </authorList>
    </citation>
    <scope>NUCLEOTIDE SEQUENCE [LARGE SCALE GENOMIC DNA]</scope>
    <source>
        <strain evidence="2">if_2019</strain>
        <tissue evidence="1">Muscle</tissue>
    </source>
</reference>
<sequence>MYKRMASPEENRWLTQSPKLNLTENLWVHLKRAVGKRCPHNLRDFENFGNKEWALCNSTKSPRALWQGAQRPLMELHCDLLTSCFHREKIHTEQSPPPPEADYSSTTQKDFCVPGFVPSRPKSTRVCVGEVSA</sequence>
<comment type="caution">
    <text evidence="1">The sequence shown here is derived from an EMBL/GenBank/DDBJ whole genome shotgun (WGS) entry which is preliminary data.</text>
</comment>
<accession>A0ABV0VA47</accession>
<dbReference type="InterPro" id="IPR036397">
    <property type="entry name" value="RNaseH_sf"/>
</dbReference>
<proteinExistence type="predicted"/>
<dbReference type="Gene3D" id="3.30.420.10">
    <property type="entry name" value="Ribonuclease H-like superfamily/Ribonuclease H"/>
    <property type="match status" value="1"/>
</dbReference>
<organism evidence="1 2">
    <name type="scientific">Ilyodon furcidens</name>
    <name type="common">goldbreast splitfin</name>
    <dbReference type="NCBI Taxonomy" id="33524"/>
    <lineage>
        <taxon>Eukaryota</taxon>
        <taxon>Metazoa</taxon>
        <taxon>Chordata</taxon>
        <taxon>Craniata</taxon>
        <taxon>Vertebrata</taxon>
        <taxon>Euteleostomi</taxon>
        <taxon>Actinopterygii</taxon>
        <taxon>Neopterygii</taxon>
        <taxon>Teleostei</taxon>
        <taxon>Neoteleostei</taxon>
        <taxon>Acanthomorphata</taxon>
        <taxon>Ovalentaria</taxon>
        <taxon>Atherinomorphae</taxon>
        <taxon>Cyprinodontiformes</taxon>
        <taxon>Goodeidae</taxon>
        <taxon>Ilyodon</taxon>
    </lineage>
</organism>
<protein>
    <submittedName>
        <fullName evidence="1">Uncharacterized protein</fullName>
    </submittedName>
</protein>
<gene>
    <name evidence="1" type="ORF">ILYODFUR_038279</name>
</gene>
<keyword evidence="2" id="KW-1185">Reference proteome</keyword>
<evidence type="ECO:0000313" key="2">
    <source>
        <dbReference type="Proteomes" id="UP001482620"/>
    </source>
</evidence>
<dbReference type="Proteomes" id="UP001482620">
    <property type="component" value="Unassembled WGS sequence"/>
</dbReference>
<dbReference type="EMBL" id="JAHRIQ010101980">
    <property type="protein sequence ID" value="MEQ2253991.1"/>
    <property type="molecule type" value="Genomic_DNA"/>
</dbReference>